<comment type="caution">
    <text evidence="3">The sequence shown here is derived from an EMBL/GenBank/DDBJ whole genome shotgun (WGS) entry which is preliminary data.</text>
</comment>
<sequence length="285" mass="31803">MTTAIRRDLTKARFWRHFSVQTLAAVGLFAVLIGLFDVIFPNVVPKGGRWVAIVVVVLSLIYGAVRAWPRPIEQSYDSPNTTIRLVEGDLFAEPGHLVIGMSDTFDTEVPHVIASNSVQAQFARRIFHEDMRELDRQLAEALIDASPLCSISKPGKQVKYPVGTVATLRDHARRYFCVAYTEMNEHCEARGTTDGIWRSLENLWKAVCAHGNGGVVSIPVIGGGQSRLSQVLPAQDAIRFTILSFVLASRREKICDELRIVVRPSDYDKLDRLEIQAFLKSLRAS</sequence>
<evidence type="ECO:0000313" key="4">
    <source>
        <dbReference type="Proteomes" id="UP000470470"/>
    </source>
</evidence>
<evidence type="ECO:0000313" key="3">
    <source>
        <dbReference type="EMBL" id="NEL55887.1"/>
    </source>
</evidence>
<dbReference type="Proteomes" id="UP000470470">
    <property type="component" value="Unassembled WGS sequence"/>
</dbReference>
<keyword evidence="1" id="KW-1133">Transmembrane helix</keyword>
<name>A0A7K3WHK3_9ACTN</name>
<protein>
    <recommendedName>
        <fullName evidence="2">Thoeris protein ThsA Macro domain-containing protein</fullName>
    </recommendedName>
</protein>
<evidence type="ECO:0000259" key="2">
    <source>
        <dbReference type="Pfam" id="PF20016"/>
    </source>
</evidence>
<keyword evidence="1" id="KW-0812">Transmembrane</keyword>
<dbReference type="Pfam" id="PF20016">
    <property type="entry name" value="ThsA_Macro"/>
    <property type="match status" value="1"/>
</dbReference>
<gene>
    <name evidence="3" type="ORF">G1H19_18065</name>
</gene>
<evidence type="ECO:0000256" key="1">
    <source>
        <dbReference type="SAM" id="Phobius"/>
    </source>
</evidence>
<accession>A0A7K3WHK3</accession>
<feature type="domain" description="Thoeris protein ThsA Macro" evidence="2">
    <location>
        <begin position="83"/>
        <end position="263"/>
    </location>
</feature>
<keyword evidence="1" id="KW-0472">Membrane</keyword>
<organism evidence="3 4">
    <name type="scientific">Goekera deserti</name>
    <dbReference type="NCBI Taxonomy" id="2497753"/>
    <lineage>
        <taxon>Bacteria</taxon>
        <taxon>Bacillati</taxon>
        <taxon>Actinomycetota</taxon>
        <taxon>Actinomycetes</taxon>
        <taxon>Geodermatophilales</taxon>
        <taxon>Geodermatophilaceae</taxon>
        <taxon>Goekera</taxon>
    </lineage>
</organism>
<keyword evidence="4" id="KW-1185">Reference proteome</keyword>
<dbReference type="RefSeq" id="WP_152730528.1">
    <property type="nucleotide sequence ID" value="NZ_JAABOZ010000002.1"/>
</dbReference>
<dbReference type="AlphaFoldDB" id="A0A7K3WHK3"/>
<reference evidence="3 4" key="1">
    <citation type="submission" date="2020-02" db="EMBL/GenBank/DDBJ databases">
        <title>The whole genome sequence of CPCC 205119.</title>
        <authorList>
            <person name="Jiang Z."/>
        </authorList>
    </citation>
    <scope>NUCLEOTIDE SEQUENCE [LARGE SCALE GENOMIC DNA]</scope>
    <source>
        <strain evidence="3 4">CPCC 205119</strain>
    </source>
</reference>
<dbReference type="EMBL" id="JAAGWK010000026">
    <property type="protein sequence ID" value="NEL55887.1"/>
    <property type="molecule type" value="Genomic_DNA"/>
</dbReference>
<feature type="transmembrane region" description="Helical" evidence="1">
    <location>
        <begin position="20"/>
        <end position="41"/>
    </location>
</feature>
<proteinExistence type="predicted"/>
<dbReference type="InterPro" id="IPR045535">
    <property type="entry name" value="ThsA_Macro"/>
</dbReference>
<feature type="transmembrane region" description="Helical" evidence="1">
    <location>
        <begin position="47"/>
        <end position="65"/>
    </location>
</feature>